<evidence type="ECO:0000256" key="2">
    <source>
        <dbReference type="ARBA" id="ARBA00023015"/>
    </source>
</evidence>
<evidence type="ECO:0000256" key="4">
    <source>
        <dbReference type="ARBA" id="ARBA00023163"/>
    </source>
</evidence>
<dbReference type="InterPro" id="IPR009061">
    <property type="entry name" value="DNA-bd_dom_put_sf"/>
</dbReference>
<name>A0ABQ1Z8G7_9BACL</name>
<accession>A0ABQ1Z8G7</accession>
<evidence type="ECO:0000256" key="1">
    <source>
        <dbReference type="ARBA" id="ARBA00022491"/>
    </source>
</evidence>
<organism evidence="6 7">
    <name type="scientific">Paenibacillus silvae</name>
    <dbReference type="NCBI Taxonomy" id="1325358"/>
    <lineage>
        <taxon>Bacteria</taxon>
        <taxon>Bacillati</taxon>
        <taxon>Bacillota</taxon>
        <taxon>Bacilli</taxon>
        <taxon>Bacillales</taxon>
        <taxon>Paenibacillaceae</taxon>
        <taxon>Paenibacillus</taxon>
    </lineage>
</organism>
<dbReference type="InterPro" id="IPR047057">
    <property type="entry name" value="MerR_fam"/>
</dbReference>
<keyword evidence="1" id="KW-0678">Repressor</keyword>
<evidence type="ECO:0000313" key="6">
    <source>
        <dbReference type="EMBL" id="GGH50916.1"/>
    </source>
</evidence>
<dbReference type="RefSeq" id="WP_188591993.1">
    <property type="nucleotide sequence ID" value="NZ_BMFU01000002.1"/>
</dbReference>
<dbReference type="InterPro" id="IPR000551">
    <property type="entry name" value="MerR-type_HTH_dom"/>
</dbReference>
<gene>
    <name evidence="6" type="ORF">GCM10008014_16370</name>
</gene>
<comment type="caution">
    <text evidence="6">The sequence shown here is derived from an EMBL/GenBank/DDBJ whole genome shotgun (WGS) entry which is preliminary data.</text>
</comment>
<dbReference type="Pfam" id="PF13411">
    <property type="entry name" value="MerR_1"/>
    <property type="match status" value="1"/>
</dbReference>
<dbReference type="PANTHER" id="PTHR30204">
    <property type="entry name" value="REDOX-CYCLING DRUG-SENSING TRANSCRIPTIONAL ACTIVATOR SOXR"/>
    <property type="match status" value="1"/>
</dbReference>
<dbReference type="Gene3D" id="1.10.1660.10">
    <property type="match status" value="1"/>
</dbReference>
<feature type="domain" description="HTH merR-type" evidence="5">
    <location>
        <begin position="29"/>
        <end position="98"/>
    </location>
</feature>
<reference evidence="7" key="1">
    <citation type="journal article" date="2019" name="Int. J. Syst. Evol. Microbiol.">
        <title>The Global Catalogue of Microorganisms (GCM) 10K type strain sequencing project: providing services to taxonomists for standard genome sequencing and annotation.</title>
        <authorList>
            <consortium name="The Broad Institute Genomics Platform"/>
            <consortium name="The Broad Institute Genome Sequencing Center for Infectious Disease"/>
            <person name="Wu L."/>
            <person name="Ma J."/>
        </authorList>
    </citation>
    <scope>NUCLEOTIDE SEQUENCE [LARGE SCALE GENOMIC DNA]</scope>
    <source>
        <strain evidence="7">CGMCC 1.12770</strain>
    </source>
</reference>
<protein>
    <submittedName>
        <fullName evidence="6">MerR family transcriptional regulator</fullName>
    </submittedName>
</protein>
<dbReference type="PROSITE" id="PS50937">
    <property type="entry name" value="HTH_MERR_2"/>
    <property type="match status" value="1"/>
</dbReference>
<sequence length="350" mass="40984">MTEVNVMQHKQNELSKLQTLKQESADTVLFSIGETAQMIDSTVKTVRYYDEIQLVKAPFVNNRGYRFYTTEAIWRLQLVKTLRELRFGIDDIKRLLSGEISMETSLDWQIETLQTEVQALNGMIAILNNARSIVNDYSKDSKTNPSPFLSHIHELVHIQKQNQQNRQQFVLTKIEEIGFMSDIPAEWQDAFFHYFNKYILHPEDLSAKQLMAWKELKELISSPEFIADLQSVEFLFVNIAQHPIYETKEWLRLMQSIQKRLSTALRNNYEPHSSYVQAVVDDAIQLYSDSNAASNSQEILQMIEDHIDKLETQNFKRSVRLCSILSPEFEQLSQRDNLLFQGLRWKLQQI</sequence>
<evidence type="ECO:0000259" key="5">
    <source>
        <dbReference type="PROSITE" id="PS50937"/>
    </source>
</evidence>
<dbReference type="Proteomes" id="UP000652153">
    <property type="component" value="Unassembled WGS sequence"/>
</dbReference>
<dbReference type="SUPFAM" id="SSF46955">
    <property type="entry name" value="Putative DNA-binding domain"/>
    <property type="match status" value="1"/>
</dbReference>
<keyword evidence="2" id="KW-0805">Transcription regulation</keyword>
<keyword evidence="3" id="KW-0238">DNA-binding</keyword>
<dbReference type="EMBL" id="BMFU01000002">
    <property type="protein sequence ID" value="GGH50916.1"/>
    <property type="molecule type" value="Genomic_DNA"/>
</dbReference>
<dbReference type="PANTHER" id="PTHR30204:SF69">
    <property type="entry name" value="MERR-FAMILY TRANSCRIPTIONAL REGULATOR"/>
    <property type="match status" value="1"/>
</dbReference>
<dbReference type="CDD" id="cd00592">
    <property type="entry name" value="HTH_MerR-like"/>
    <property type="match status" value="1"/>
</dbReference>
<keyword evidence="4" id="KW-0804">Transcription</keyword>
<proteinExistence type="predicted"/>
<keyword evidence="7" id="KW-1185">Reference proteome</keyword>
<evidence type="ECO:0000313" key="7">
    <source>
        <dbReference type="Proteomes" id="UP000652153"/>
    </source>
</evidence>
<evidence type="ECO:0000256" key="3">
    <source>
        <dbReference type="ARBA" id="ARBA00023125"/>
    </source>
</evidence>
<dbReference type="SMART" id="SM00422">
    <property type="entry name" value="HTH_MERR"/>
    <property type="match status" value="1"/>
</dbReference>